<evidence type="ECO:0000313" key="2">
    <source>
        <dbReference type="Proteomes" id="UP001196601"/>
    </source>
</evidence>
<comment type="caution">
    <text evidence="1">The sequence shown here is derived from an EMBL/GenBank/DDBJ whole genome shotgun (WGS) entry which is preliminary data.</text>
</comment>
<accession>A0ABS5PZD6</accession>
<dbReference type="Proteomes" id="UP001196601">
    <property type="component" value="Unassembled WGS sequence"/>
</dbReference>
<evidence type="ECO:0000313" key="1">
    <source>
        <dbReference type="EMBL" id="MBS7661868.1"/>
    </source>
</evidence>
<sequence length="71" mass="7895">MSRATRHICKTLDLVAANNEAAAIVVMRAAERIGDELLRQQLLNVIQRMNQDAAQLRLARDEVAGQGLRRA</sequence>
<name>A0ABS5PZD6_9PSED</name>
<organism evidence="1 2">
    <name type="scientific">Pseudomonas lalucatii</name>
    <dbReference type="NCBI Taxonomy" id="1424203"/>
    <lineage>
        <taxon>Bacteria</taxon>
        <taxon>Pseudomonadati</taxon>
        <taxon>Pseudomonadota</taxon>
        <taxon>Gammaproteobacteria</taxon>
        <taxon>Pseudomonadales</taxon>
        <taxon>Pseudomonadaceae</taxon>
        <taxon>Pseudomonas</taxon>
    </lineage>
</organism>
<reference evidence="1 2" key="1">
    <citation type="journal article" date="2021" name="Syst. Appl. Microbiol.">
        <title>Pseudomonas lalucatii sp. nov. isolated from Vallgornera, a karstic cave in Mallorca, Western Mediterranean.</title>
        <authorList>
            <person name="Busquets A."/>
            <person name="Mulet M."/>
            <person name="Gomila M."/>
            <person name="Garcia-Valdes E."/>
        </authorList>
    </citation>
    <scope>NUCLEOTIDE SEQUENCE [LARGE SCALE GENOMIC DNA]</scope>
    <source>
        <strain evidence="1 2">R1b54</strain>
    </source>
</reference>
<proteinExistence type="predicted"/>
<dbReference type="EMBL" id="JADPMV010000001">
    <property type="protein sequence ID" value="MBS7661868.1"/>
    <property type="molecule type" value="Genomic_DNA"/>
</dbReference>
<evidence type="ECO:0008006" key="3">
    <source>
        <dbReference type="Google" id="ProtNLM"/>
    </source>
</evidence>
<gene>
    <name evidence="1" type="ORF">I0D00_07885</name>
</gene>
<protein>
    <recommendedName>
        <fullName evidence="3">Glutamate-5-semialdehyde dehydrogenase</fullName>
    </recommendedName>
</protein>
<keyword evidence="2" id="KW-1185">Reference proteome</keyword>